<dbReference type="SMART" id="SM00950">
    <property type="entry name" value="Piwi"/>
    <property type="match status" value="1"/>
</dbReference>
<dbReference type="HOGENOM" id="CLU_383443_0_0_4"/>
<proteinExistence type="inferred from homology"/>
<evidence type="ECO:0000256" key="1">
    <source>
        <dbReference type="ARBA" id="ARBA00035012"/>
    </source>
</evidence>
<dbReference type="AlphaFoldDB" id="Q5P0R2"/>
<dbReference type="Pfam" id="PF18309">
    <property type="entry name" value="PAZ_3"/>
    <property type="match status" value="1"/>
</dbReference>
<evidence type="ECO:0000313" key="5">
    <source>
        <dbReference type="Proteomes" id="UP000006552"/>
    </source>
</evidence>
<evidence type="ECO:0000313" key="4">
    <source>
        <dbReference type="EMBL" id="CAI09102.1"/>
    </source>
</evidence>
<dbReference type="InterPro" id="IPR040895">
    <property type="entry name" value="Ago_PAZ"/>
</dbReference>
<keyword evidence="5" id="KW-1185">Reference proteome</keyword>
<dbReference type="Gene3D" id="2.170.260.50">
    <property type="match status" value="1"/>
</dbReference>
<dbReference type="Pfam" id="PF02171">
    <property type="entry name" value="Piwi"/>
    <property type="match status" value="1"/>
</dbReference>
<dbReference type="CDD" id="cd04659">
    <property type="entry name" value="Piwi_piwi-like_ProArk"/>
    <property type="match status" value="1"/>
</dbReference>
<dbReference type="InterPro" id="IPR012337">
    <property type="entry name" value="RNaseH-like_sf"/>
</dbReference>
<accession>Q5P0R2</accession>
<evidence type="ECO:0000259" key="3">
    <source>
        <dbReference type="SMART" id="SM00950"/>
    </source>
</evidence>
<dbReference type="EMBL" id="CR555306">
    <property type="protein sequence ID" value="CAI09102.1"/>
    <property type="molecule type" value="Genomic_DNA"/>
</dbReference>
<name>Q5P0R2_AROAE</name>
<dbReference type="Gene3D" id="3.30.420.10">
    <property type="entry name" value="Ribonuclease H-like superfamily/Ribonuclease H"/>
    <property type="match status" value="1"/>
</dbReference>
<dbReference type="STRING" id="76114.ebA5244"/>
<gene>
    <name evidence="4" type="ORF">ebA5244</name>
</gene>
<feature type="domain" description="Piwi" evidence="3">
    <location>
        <begin position="430"/>
        <end position="713"/>
    </location>
</feature>
<evidence type="ECO:0000256" key="2">
    <source>
        <dbReference type="ARBA" id="ARBA00035032"/>
    </source>
</evidence>
<dbReference type="InterPro" id="IPR036397">
    <property type="entry name" value="RNaseH_sf"/>
</dbReference>
<comment type="similarity">
    <text evidence="1">Belongs to the argonaute family. Long pAgo subfamily.</text>
</comment>
<dbReference type="InterPro" id="IPR003165">
    <property type="entry name" value="Piwi"/>
</dbReference>
<dbReference type="eggNOG" id="COG1431">
    <property type="taxonomic scope" value="Bacteria"/>
</dbReference>
<sequence>MPVYYYRLTFDDDHEDINPTQLTRRGARMLSGANGWCAVTDGEPLRVLSLRPLKVLRHEWNGMCCTASDETAGTLKSANPSEREAIQRLLNQCLMQGARKLAYSSDGGLEAEQGAGNLVRLTACQPSERVSAGGDYLDAFQSVTLIPDVLPDGTALVGFDVRHRLLPRPHLTLDWVIRKRPEWMEGIRRVRHRYVSNGQYGTAELIGIATGRTALSTFPTPKGEVSLLGYHESKGNLPEGEREAVAASHVVQVRYGRDTRAKPMEHLAALLQPMFGFDTLSQIDSRLLERIARSLKWPVGERLKAAIRLVKGLKVSELDACLQAVEDTQRFARDLKPEFRLLFRGAAVADSERAVLRHGAYQGMTRKLVVPLVVGGTALEQAVAVRHFEAVERVCRQWHSDLPSWKTAPPAGDAEALNQRLAQRKPENALLLIGLGRGADKRKIRNVAYRYGLATQFMRLDHPPRTYQSTYYNNLAAGVFSKGGGVLCAIDDMPGETDLFIGLDLGGVSQRAPGLAFLFTREGAQLGWQLAEAQRGERVEDAVLGDLLERSLQAYRQVHLGALPRRIALHRDGRLFESLDVIRNFERDYSVRVDVLEVVKSGCPPLYRRGVVAENKKAFRNPEVGDAFELPGLDELIIATYSGEELGSSWGDKVTVRPLRLRKRYGETDLHTLARQVVLLSRIHGASLYRHPRLPVTTHHADRFATLRQECNLDDLSKMDRLCPVYL</sequence>
<dbReference type="Proteomes" id="UP000006552">
    <property type="component" value="Chromosome"/>
</dbReference>
<dbReference type="SUPFAM" id="SSF53098">
    <property type="entry name" value="Ribonuclease H-like"/>
    <property type="match status" value="1"/>
</dbReference>
<protein>
    <recommendedName>
        <fullName evidence="2">Protein argonaute</fullName>
    </recommendedName>
</protein>
<dbReference type="KEGG" id="eba:ebA5244"/>
<reference evidence="4 5" key="1">
    <citation type="journal article" date="2005" name="Arch. Microbiol.">
        <title>The genome sequence of an anaerobic aromatic-degrading denitrifying bacterium, strain EbN1.</title>
        <authorList>
            <person name="Rabus R."/>
            <person name="Kube M."/>
            <person name="Heider J."/>
            <person name="Beck A."/>
            <person name="Heitmann K."/>
            <person name="Widdel F."/>
            <person name="Reinhardt R."/>
        </authorList>
    </citation>
    <scope>NUCLEOTIDE SEQUENCE [LARGE SCALE GENOMIC DNA]</scope>
    <source>
        <strain evidence="4 5">EbN1</strain>
    </source>
</reference>
<organism evidence="4 5">
    <name type="scientific">Aromatoleum aromaticum (strain DSM 19018 / LMG 30748 / EbN1)</name>
    <name type="common">Azoarcus sp. (strain EbN1)</name>
    <dbReference type="NCBI Taxonomy" id="76114"/>
    <lineage>
        <taxon>Bacteria</taxon>
        <taxon>Pseudomonadati</taxon>
        <taxon>Pseudomonadota</taxon>
        <taxon>Betaproteobacteria</taxon>
        <taxon>Rhodocyclales</taxon>
        <taxon>Rhodocyclaceae</taxon>
        <taxon>Aromatoleum</taxon>
    </lineage>
</organism>
<dbReference type="GO" id="GO:0003676">
    <property type="term" value="F:nucleic acid binding"/>
    <property type="evidence" value="ECO:0007669"/>
    <property type="project" value="InterPro"/>
</dbReference>